<protein>
    <submittedName>
        <fullName evidence="2">Uncharacterized protein</fullName>
    </submittedName>
</protein>
<evidence type="ECO:0000256" key="1">
    <source>
        <dbReference type="SAM" id="MobiDB-lite"/>
    </source>
</evidence>
<keyword evidence="3" id="KW-1185">Reference proteome</keyword>
<proteinExistence type="predicted"/>
<dbReference type="AlphaFoldDB" id="A0A512JI79"/>
<comment type="caution">
    <text evidence="2">The sequence shown here is derived from an EMBL/GenBank/DDBJ whole genome shotgun (WGS) entry which is preliminary data.</text>
</comment>
<evidence type="ECO:0000313" key="2">
    <source>
        <dbReference type="EMBL" id="GEP09644.1"/>
    </source>
</evidence>
<accession>A0A512JI79</accession>
<name>A0A512JI79_9HYPH</name>
<dbReference type="EMBL" id="BJZV01000006">
    <property type="protein sequence ID" value="GEP09644.1"/>
    <property type="molecule type" value="Genomic_DNA"/>
</dbReference>
<gene>
    <name evidence="2" type="ORF">MGN01_14890</name>
</gene>
<feature type="region of interest" description="Disordered" evidence="1">
    <location>
        <begin position="30"/>
        <end position="66"/>
    </location>
</feature>
<evidence type="ECO:0000313" key="3">
    <source>
        <dbReference type="Proteomes" id="UP000321750"/>
    </source>
</evidence>
<sequence length="101" mass="11059">MLATSAVVMVMMVVVMTVPDAVHEGRVVRTRMTGTRRQGSGLYRSDLQTGSQDESGEAAEKPCGHPYPHMWVTARARGKIAPRCLKQSLRGKQRSLFADSA</sequence>
<dbReference type="Proteomes" id="UP000321750">
    <property type="component" value="Unassembled WGS sequence"/>
</dbReference>
<reference evidence="2 3" key="1">
    <citation type="submission" date="2019-07" db="EMBL/GenBank/DDBJ databases">
        <title>Whole genome shotgun sequence of Methylobacterium gnaphalii NBRC 107716.</title>
        <authorList>
            <person name="Hosoyama A."/>
            <person name="Uohara A."/>
            <person name="Ohji S."/>
            <person name="Ichikawa N."/>
        </authorList>
    </citation>
    <scope>NUCLEOTIDE SEQUENCE [LARGE SCALE GENOMIC DNA]</scope>
    <source>
        <strain evidence="2 3">NBRC 107716</strain>
    </source>
</reference>
<organism evidence="2 3">
    <name type="scientific">Methylobacterium gnaphalii</name>
    <dbReference type="NCBI Taxonomy" id="1010610"/>
    <lineage>
        <taxon>Bacteria</taxon>
        <taxon>Pseudomonadati</taxon>
        <taxon>Pseudomonadota</taxon>
        <taxon>Alphaproteobacteria</taxon>
        <taxon>Hyphomicrobiales</taxon>
        <taxon>Methylobacteriaceae</taxon>
        <taxon>Methylobacterium</taxon>
    </lineage>
</organism>